<gene>
    <name evidence="1" type="ORF">CEXT_581641</name>
</gene>
<dbReference type="Proteomes" id="UP001054945">
    <property type="component" value="Unassembled WGS sequence"/>
</dbReference>
<evidence type="ECO:0000313" key="1">
    <source>
        <dbReference type="EMBL" id="GIY94657.1"/>
    </source>
</evidence>
<protein>
    <submittedName>
        <fullName evidence="1">Uncharacterized protein</fullName>
    </submittedName>
</protein>
<accession>A0AAV4XHN7</accession>
<evidence type="ECO:0000313" key="2">
    <source>
        <dbReference type="Proteomes" id="UP001054945"/>
    </source>
</evidence>
<organism evidence="1 2">
    <name type="scientific">Caerostris extrusa</name>
    <name type="common">Bark spider</name>
    <name type="synonym">Caerostris bankana</name>
    <dbReference type="NCBI Taxonomy" id="172846"/>
    <lineage>
        <taxon>Eukaryota</taxon>
        <taxon>Metazoa</taxon>
        <taxon>Ecdysozoa</taxon>
        <taxon>Arthropoda</taxon>
        <taxon>Chelicerata</taxon>
        <taxon>Arachnida</taxon>
        <taxon>Araneae</taxon>
        <taxon>Araneomorphae</taxon>
        <taxon>Entelegynae</taxon>
        <taxon>Araneoidea</taxon>
        <taxon>Araneidae</taxon>
        <taxon>Caerostris</taxon>
    </lineage>
</organism>
<name>A0AAV4XHN7_CAEEX</name>
<comment type="caution">
    <text evidence="1">The sequence shown here is derived from an EMBL/GenBank/DDBJ whole genome shotgun (WGS) entry which is preliminary data.</text>
</comment>
<proteinExistence type="predicted"/>
<dbReference type="EMBL" id="BPLR01017811">
    <property type="protein sequence ID" value="GIY94657.1"/>
    <property type="molecule type" value="Genomic_DNA"/>
</dbReference>
<sequence length="81" mass="9256">MEIPWRKCASNAHEFRQGTQNPSIMDARRVQALLRVEISSRISIPRPKEAVEAKAKASPLQFASEIHTDIGKSQSHYERRI</sequence>
<dbReference type="AlphaFoldDB" id="A0AAV4XHN7"/>
<reference evidence="1 2" key="1">
    <citation type="submission" date="2021-06" db="EMBL/GenBank/DDBJ databases">
        <title>Caerostris extrusa draft genome.</title>
        <authorList>
            <person name="Kono N."/>
            <person name="Arakawa K."/>
        </authorList>
    </citation>
    <scope>NUCLEOTIDE SEQUENCE [LARGE SCALE GENOMIC DNA]</scope>
</reference>
<keyword evidence="2" id="KW-1185">Reference proteome</keyword>